<dbReference type="PIRSF" id="PIRSF005690">
    <property type="entry name" value="GerBA"/>
    <property type="match status" value="1"/>
</dbReference>
<accession>A0A6N9Q7M9</accession>
<comment type="similarity">
    <text evidence="1">Belongs to the GerABKA family.</text>
</comment>
<protein>
    <submittedName>
        <fullName evidence="4">Spore germination protein</fullName>
    </submittedName>
</protein>
<dbReference type="OrthoDB" id="1726708at2"/>
<feature type="transmembrane region" description="Helical" evidence="3">
    <location>
        <begin position="237"/>
        <end position="258"/>
    </location>
</feature>
<evidence type="ECO:0000256" key="2">
    <source>
        <dbReference type="ARBA" id="ARBA00023136"/>
    </source>
</evidence>
<evidence type="ECO:0000313" key="5">
    <source>
        <dbReference type="Proteomes" id="UP000448943"/>
    </source>
</evidence>
<dbReference type="PANTHER" id="PTHR22550">
    <property type="entry name" value="SPORE GERMINATION PROTEIN"/>
    <property type="match status" value="1"/>
</dbReference>
<sequence length="485" mass="54247">MLGSSTDLEVRKFRVGKNGSYQVAFIYTDGLVDREIINNLLETLMINLRKDDDQNSMEKSSTILEYLENYGITIGGITGVNNFETAFDAILSGDTLLLIDGYSEGYYLATTGWEDRGVTEATSQTVVRGPHDSFTETLRTNTALIRRRIKNPNLWLETKQIGKRTRTDVAIMYIKDIAEDKVVQEVRNRLEQIDIDAILESGFIEELIQDETFTPFPTIYNSERPDVITAGLLEGRIAIFVDGTPYVLLVPALFIQFFQSPEDYYSRADIASAIRILRFFCFFITLLFPALYIGITTFHQEMIPTQLLISLAAQREGIPFPSFVEALIMEITFEILREAGIRMPRAVGQAVSIVGALVIGQAAVEAGIISGVMVIIVAMTAIASFVLPTYNMAISVRLLRFIFMILAATFGLFGIIVGLIALVLHLSSLKSFGVPYMAPMAPYNAQNQKDSLIRFPIWGLIQRPHLISQKNVVRQHDNVPTKSKK</sequence>
<keyword evidence="5" id="KW-1185">Reference proteome</keyword>
<name>A0A6N9Q7M9_9BACL</name>
<keyword evidence="3" id="KW-1133">Transmembrane helix</keyword>
<evidence type="ECO:0000313" key="4">
    <source>
        <dbReference type="EMBL" id="NBI30876.1"/>
    </source>
</evidence>
<keyword evidence="3" id="KW-0812">Transmembrane</keyword>
<evidence type="ECO:0000256" key="1">
    <source>
        <dbReference type="ARBA" id="ARBA00005278"/>
    </source>
</evidence>
<dbReference type="Pfam" id="PF03323">
    <property type="entry name" value="GerA"/>
    <property type="match status" value="1"/>
</dbReference>
<dbReference type="GO" id="GO:0009847">
    <property type="term" value="P:spore germination"/>
    <property type="evidence" value="ECO:0007669"/>
    <property type="project" value="InterPro"/>
</dbReference>
<feature type="transmembrane region" description="Helical" evidence="3">
    <location>
        <begin position="402"/>
        <end position="426"/>
    </location>
</feature>
<keyword evidence="2 3" id="KW-0472">Membrane</keyword>
<dbReference type="InterPro" id="IPR050768">
    <property type="entry name" value="UPF0353/GerABKA_families"/>
</dbReference>
<dbReference type="EMBL" id="SIJB01000043">
    <property type="protein sequence ID" value="NBI30876.1"/>
    <property type="molecule type" value="Genomic_DNA"/>
</dbReference>
<gene>
    <name evidence="4" type="ORF">ERL59_18150</name>
</gene>
<evidence type="ECO:0000256" key="3">
    <source>
        <dbReference type="SAM" id="Phobius"/>
    </source>
</evidence>
<dbReference type="GO" id="GO:0016020">
    <property type="term" value="C:membrane"/>
    <property type="evidence" value="ECO:0007669"/>
    <property type="project" value="InterPro"/>
</dbReference>
<dbReference type="InterPro" id="IPR004995">
    <property type="entry name" value="Spore_Ger"/>
</dbReference>
<dbReference type="Proteomes" id="UP000448943">
    <property type="component" value="Unassembled WGS sequence"/>
</dbReference>
<proteinExistence type="inferred from homology"/>
<organism evidence="4 5">
    <name type="scientific">Chengkuizengella marina</name>
    <dbReference type="NCBI Taxonomy" id="2507566"/>
    <lineage>
        <taxon>Bacteria</taxon>
        <taxon>Bacillati</taxon>
        <taxon>Bacillota</taxon>
        <taxon>Bacilli</taxon>
        <taxon>Bacillales</taxon>
        <taxon>Paenibacillaceae</taxon>
        <taxon>Chengkuizengella</taxon>
    </lineage>
</organism>
<feature type="transmembrane region" description="Helical" evidence="3">
    <location>
        <begin position="279"/>
        <end position="298"/>
    </location>
</feature>
<dbReference type="PANTHER" id="PTHR22550:SF5">
    <property type="entry name" value="LEUCINE ZIPPER PROTEIN 4"/>
    <property type="match status" value="1"/>
</dbReference>
<reference evidence="4 5" key="1">
    <citation type="submission" date="2019-01" db="EMBL/GenBank/DDBJ databases">
        <title>Chengkuizengella sp. nov., isolated from deep-sea sediment of East Pacific Ocean.</title>
        <authorList>
            <person name="Yang J."/>
            <person name="Lai Q."/>
            <person name="Shao Z."/>
        </authorList>
    </citation>
    <scope>NUCLEOTIDE SEQUENCE [LARGE SCALE GENOMIC DNA]</scope>
    <source>
        <strain evidence="4 5">YPA3-1-1</strain>
    </source>
</reference>
<feature type="transmembrane region" description="Helical" evidence="3">
    <location>
        <begin position="368"/>
        <end position="390"/>
    </location>
</feature>
<comment type="caution">
    <text evidence="4">The sequence shown here is derived from an EMBL/GenBank/DDBJ whole genome shotgun (WGS) entry which is preliminary data.</text>
</comment>
<dbReference type="AlphaFoldDB" id="A0A6N9Q7M9"/>